<proteinExistence type="predicted"/>
<reference evidence="1" key="1">
    <citation type="submission" date="2020-12" db="EMBL/GenBank/DDBJ databases">
        <title>Enhanced detection system for hospital associated transmission using whole genome sequencing surveillance.</title>
        <authorList>
            <person name="Harrison L.H."/>
            <person name="Van Tyne D."/>
            <person name="Marsh J.W."/>
            <person name="Griffith M.P."/>
            <person name="Snyder D.J."/>
            <person name="Cooper V.S."/>
            <person name="Mustapha M."/>
        </authorList>
    </citation>
    <scope>NUCLEOTIDE SEQUENCE</scope>
    <source>
        <strain evidence="1">PSB00042</strain>
    </source>
</reference>
<dbReference type="Proteomes" id="UP000637061">
    <property type="component" value="Unassembled WGS sequence"/>
</dbReference>
<dbReference type="AlphaFoldDB" id="A0A8I1EH62"/>
<dbReference type="RefSeq" id="WP_198747584.1">
    <property type="nucleotide sequence ID" value="NZ_JAEHTE010000015.1"/>
</dbReference>
<protein>
    <submittedName>
        <fullName evidence="1">Uncharacterized protein</fullName>
    </submittedName>
</protein>
<comment type="caution">
    <text evidence="1">The sequence shown here is derived from an EMBL/GenBank/DDBJ whole genome shotgun (WGS) entry which is preliminary data.</text>
</comment>
<evidence type="ECO:0000313" key="2">
    <source>
        <dbReference type="Proteomes" id="UP000637061"/>
    </source>
</evidence>
<sequence>MPSKKQSKSKGESEKVMPVHTGIFRVKDGDHMRPFRGWAKAEKKRRIEARNEFYKDIAKFLRRNIVLGPASFESGYGFIAKVDVSKPGTVKVLIYRAKNGIENTKSQKKILKDRNIWFEFREPKNAEGTKKMFIAPGEAEYVEDRKLLFQSITLKTKLVPDQKKLDWLFDLEPVKILWATV</sequence>
<gene>
    <name evidence="1" type="ORF">JEU22_14800</name>
</gene>
<accession>A0A8I1EH62</accession>
<name>A0A8I1EH62_PSEPU</name>
<organism evidence="1 2">
    <name type="scientific">Pseudomonas putida</name>
    <name type="common">Arthrobacter siderocapsulatus</name>
    <dbReference type="NCBI Taxonomy" id="303"/>
    <lineage>
        <taxon>Bacteria</taxon>
        <taxon>Pseudomonadati</taxon>
        <taxon>Pseudomonadota</taxon>
        <taxon>Gammaproteobacteria</taxon>
        <taxon>Pseudomonadales</taxon>
        <taxon>Pseudomonadaceae</taxon>
        <taxon>Pseudomonas</taxon>
    </lineage>
</organism>
<evidence type="ECO:0000313" key="1">
    <source>
        <dbReference type="EMBL" id="MBI6885182.1"/>
    </source>
</evidence>
<dbReference type="EMBL" id="JAEHTE010000015">
    <property type="protein sequence ID" value="MBI6885182.1"/>
    <property type="molecule type" value="Genomic_DNA"/>
</dbReference>